<dbReference type="GO" id="GO:0005840">
    <property type="term" value="C:ribosome"/>
    <property type="evidence" value="ECO:0007669"/>
    <property type="project" value="UniProtKB-KW"/>
</dbReference>
<dbReference type="NCBIfam" id="TIGR00012">
    <property type="entry name" value="L29"/>
    <property type="match status" value="1"/>
</dbReference>
<proteinExistence type="inferred from homology"/>
<dbReference type="Gene3D" id="1.10.287.310">
    <property type="match status" value="1"/>
</dbReference>
<dbReference type="SUPFAM" id="SSF46561">
    <property type="entry name" value="Ribosomal protein L29 (L29p)"/>
    <property type="match status" value="1"/>
</dbReference>
<evidence type="ECO:0000256" key="3">
    <source>
        <dbReference type="ARBA" id="ARBA00023274"/>
    </source>
</evidence>
<reference evidence="4" key="1">
    <citation type="journal article" date="2023" name="J. Phycol.">
        <title>Gene-rich plastid genomes of two parasitic red algal species, Laurencia australis and L. verruciformis (Rhodomelaceae, Ceramiales), and a taxonomic revision of Janczewskia.</title>
        <authorList>
            <person name="Preuss M."/>
            <person name="Diaz-Tapia P."/>
            <person name="Verbruggen H."/>
            <person name="Zuccarello G.C."/>
        </authorList>
    </citation>
    <scope>NUCLEOTIDE SEQUENCE</scope>
    <source>
        <strain evidence="4">PD4142</strain>
    </source>
</reference>
<comment type="similarity">
    <text evidence="1">Belongs to the universal ribosomal protein uL29 family.</text>
</comment>
<evidence type="ECO:0000313" key="4">
    <source>
        <dbReference type="EMBL" id="WMP12310.1"/>
    </source>
</evidence>
<name>A0AA51NFF6_9FLOR</name>
<dbReference type="GO" id="GO:1990904">
    <property type="term" value="C:ribonucleoprotein complex"/>
    <property type="evidence" value="ECO:0007669"/>
    <property type="project" value="UniProtKB-KW"/>
</dbReference>
<dbReference type="GO" id="GO:0003735">
    <property type="term" value="F:structural constituent of ribosome"/>
    <property type="evidence" value="ECO:0007669"/>
    <property type="project" value="InterPro"/>
</dbReference>
<gene>
    <name evidence="4" type="primary">rpl29</name>
</gene>
<dbReference type="GO" id="GO:0006412">
    <property type="term" value="P:translation"/>
    <property type="evidence" value="ECO:0007669"/>
    <property type="project" value="InterPro"/>
</dbReference>
<dbReference type="InterPro" id="IPR001854">
    <property type="entry name" value="Ribosomal_uL29"/>
</dbReference>
<sequence>MKKRKKSNKILHTKTKEEIIINLKKELVLMNIKRKTKQDIKPHVIKQIKNKISRILTLGETII</sequence>
<keyword evidence="2 4" id="KW-0689">Ribosomal protein</keyword>
<organism evidence="4">
    <name type="scientific">Laurencia verruciformis</name>
    <dbReference type="NCBI Taxonomy" id="3073068"/>
    <lineage>
        <taxon>Eukaryota</taxon>
        <taxon>Rhodophyta</taxon>
        <taxon>Florideophyceae</taxon>
        <taxon>Rhodymeniophycidae</taxon>
        <taxon>Ceramiales</taxon>
        <taxon>Rhodomelaceae</taxon>
        <taxon>Laurencieae</taxon>
        <taxon>Laurencia</taxon>
    </lineage>
</organism>
<geneLocation type="chloroplast" evidence="4"/>
<keyword evidence="3" id="KW-0687">Ribonucleoprotein</keyword>
<evidence type="ECO:0000256" key="2">
    <source>
        <dbReference type="ARBA" id="ARBA00022980"/>
    </source>
</evidence>
<dbReference type="InterPro" id="IPR036049">
    <property type="entry name" value="Ribosomal_uL29_sf"/>
</dbReference>
<keyword evidence="4" id="KW-0934">Plastid</keyword>
<evidence type="ECO:0000256" key="1">
    <source>
        <dbReference type="ARBA" id="ARBA00009254"/>
    </source>
</evidence>
<dbReference type="AlphaFoldDB" id="A0AA51NFF6"/>
<dbReference type="EMBL" id="OQ908870">
    <property type="protein sequence ID" value="WMP12310.1"/>
    <property type="molecule type" value="Genomic_DNA"/>
</dbReference>
<protein>
    <submittedName>
        <fullName evidence="4">50S ribosomal protein L29</fullName>
    </submittedName>
</protein>
<keyword evidence="4" id="KW-0150">Chloroplast</keyword>
<accession>A0AA51NFF6</accession>